<gene>
    <name evidence="2" type="ORF">F2Q69_00020783</name>
</gene>
<reference evidence="2" key="1">
    <citation type="submission" date="2019-12" db="EMBL/GenBank/DDBJ databases">
        <title>Genome sequencing and annotation of Brassica cretica.</title>
        <authorList>
            <person name="Studholme D.J."/>
            <person name="Sarris P."/>
        </authorList>
    </citation>
    <scope>NUCLEOTIDE SEQUENCE</scope>
    <source>
        <strain evidence="2">PFS-109/04</strain>
        <tissue evidence="2">Leaf</tissue>
    </source>
</reference>
<dbReference type="EMBL" id="QGKX02001290">
    <property type="protein sequence ID" value="KAF3535350.1"/>
    <property type="molecule type" value="Genomic_DNA"/>
</dbReference>
<evidence type="ECO:0000313" key="3">
    <source>
        <dbReference type="Proteomes" id="UP000712600"/>
    </source>
</evidence>
<organism evidence="2 3">
    <name type="scientific">Brassica cretica</name>
    <name type="common">Mustard</name>
    <dbReference type="NCBI Taxonomy" id="69181"/>
    <lineage>
        <taxon>Eukaryota</taxon>
        <taxon>Viridiplantae</taxon>
        <taxon>Streptophyta</taxon>
        <taxon>Embryophyta</taxon>
        <taxon>Tracheophyta</taxon>
        <taxon>Spermatophyta</taxon>
        <taxon>Magnoliopsida</taxon>
        <taxon>eudicotyledons</taxon>
        <taxon>Gunneridae</taxon>
        <taxon>Pentapetalae</taxon>
        <taxon>rosids</taxon>
        <taxon>malvids</taxon>
        <taxon>Brassicales</taxon>
        <taxon>Brassicaceae</taxon>
        <taxon>Brassiceae</taxon>
        <taxon>Brassica</taxon>
    </lineage>
</organism>
<feature type="region of interest" description="Disordered" evidence="1">
    <location>
        <begin position="28"/>
        <end position="64"/>
    </location>
</feature>
<dbReference type="AlphaFoldDB" id="A0A8S9Q1X6"/>
<dbReference type="Proteomes" id="UP000712600">
    <property type="component" value="Unassembled WGS sequence"/>
</dbReference>
<evidence type="ECO:0000313" key="2">
    <source>
        <dbReference type="EMBL" id="KAF3535350.1"/>
    </source>
</evidence>
<sequence>MCRRAEGAGDGRVSQVDLAVLEERELQEANEEAYTAADREEDGAATEKTEDRAATEETNTSTEP</sequence>
<evidence type="ECO:0000256" key="1">
    <source>
        <dbReference type="SAM" id="MobiDB-lite"/>
    </source>
</evidence>
<name>A0A8S9Q1X6_BRACR</name>
<protein>
    <submittedName>
        <fullName evidence="2">Uncharacterized protein</fullName>
    </submittedName>
</protein>
<comment type="caution">
    <text evidence="2">The sequence shown here is derived from an EMBL/GenBank/DDBJ whole genome shotgun (WGS) entry which is preliminary data.</text>
</comment>
<feature type="compositionally biased region" description="Basic and acidic residues" evidence="1">
    <location>
        <begin position="45"/>
        <end position="55"/>
    </location>
</feature>
<accession>A0A8S9Q1X6</accession>
<proteinExistence type="predicted"/>